<dbReference type="AlphaFoldDB" id="A0A2V3TVH9"/>
<dbReference type="SMART" id="SM00988">
    <property type="entry name" value="UreE_N"/>
    <property type="match status" value="1"/>
</dbReference>
<feature type="compositionally biased region" description="Basic residues" evidence="5">
    <location>
        <begin position="150"/>
        <end position="175"/>
    </location>
</feature>
<dbReference type="GO" id="GO:0006457">
    <property type="term" value="P:protein folding"/>
    <property type="evidence" value="ECO:0007669"/>
    <property type="project" value="InterPro"/>
</dbReference>
<dbReference type="InterPro" id="IPR004029">
    <property type="entry name" value="UreE_N"/>
</dbReference>
<name>A0A2V3TVH9_9HYPH</name>
<keyword evidence="8" id="KW-1185">Reference proteome</keyword>
<evidence type="ECO:0000313" key="8">
    <source>
        <dbReference type="Proteomes" id="UP000248021"/>
    </source>
</evidence>
<dbReference type="Gene3D" id="2.60.260.20">
    <property type="entry name" value="Urease metallochaperone UreE, N-terminal domain"/>
    <property type="match status" value="1"/>
</dbReference>
<evidence type="ECO:0000256" key="5">
    <source>
        <dbReference type="SAM" id="MobiDB-lite"/>
    </source>
</evidence>
<evidence type="ECO:0000256" key="2">
    <source>
        <dbReference type="ARBA" id="ARBA00022596"/>
    </source>
</evidence>
<dbReference type="InterPro" id="IPR012406">
    <property type="entry name" value="UreE"/>
</dbReference>
<comment type="function">
    <text evidence="4">Involved in urease metallocenter assembly. Binds nickel. Probably functions as a nickel donor during metallocenter assembly.</text>
</comment>
<comment type="subcellular location">
    <subcellularLocation>
        <location evidence="4">Cytoplasm</location>
    </subcellularLocation>
</comment>
<dbReference type="RefSeq" id="WP_110378060.1">
    <property type="nucleotide sequence ID" value="NZ_CAKNFM010000006.1"/>
</dbReference>
<dbReference type="InterPro" id="IPR036118">
    <property type="entry name" value="UreE_N_sf"/>
</dbReference>
<keyword evidence="1 4" id="KW-0963">Cytoplasm</keyword>
<keyword evidence="2 4" id="KW-0533">Nickel</keyword>
<proteinExistence type="inferred from homology"/>
<dbReference type="GO" id="GO:0016151">
    <property type="term" value="F:nickel cation binding"/>
    <property type="evidence" value="ECO:0007669"/>
    <property type="project" value="UniProtKB-UniRule"/>
</dbReference>
<evidence type="ECO:0000256" key="4">
    <source>
        <dbReference type="HAMAP-Rule" id="MF_00822"/>
    </source>
</evidence>
<dbReference type="Proteomes" id="UP000248021">
    <property type="component" value="Unassembled WGS sequence"/>
</dbReference>
<feature type="region of interest" description="Disordered" evidence="5">
    <location>
        <begin position="142"/>
        <end position="243"/>
    </location>
</feature>
<evidence type="ECO:0000256" key="1">
    <source>
        <dbReference type="ARBA" id="ARBA00022490"/>
    </source>
</evidence>
<feature type="compositionally biased region" description="Basic residues" evidence="5">
    <location>
        <begin position="225"/>
        <end position="237"/>
    </location>
</feature>
<dbReference type="SUPFAM" id="SSF69737">
    <property type="entry name" value="Urease metallochaperone UreE, C-terminal domain"/>
    <property type="match status" value="1"/>
</dbReference>
<dbReference type="Gene3D" id="3.30.70.790">
    <property type="entry name" value="UreE, C-terminal domain"/>
    <property type="match status" value="1"/>
</dbReference>
<feature type="domain" description="UreE urease accessory N-terminal" evidence="6">
    <location>
        <begin position="4"/>
        <end position="68"/>
    </location>
</feature>
<evidence type="ECO:0000313" key="7">
    <source>
        <dbReference type="EMBL" id="PXW52155.1"/>
    </source>
</evidence>
<dbReference type="SUPFAM" id="SSF69287">
    <property type="entry name" value="Urease metallochaperone UreE, N-terminal domain"/>
    <property type="match status" value="1"/>
</dbReference>
<dbReference type="Pfam" id="PF02814">
    <property type="entry name" value="UreE_N"/>
    <property type="match status" value="1"/>
</dbReference>
<dbReference type="OrthoDB" id="9802215at2"/>
<reference evidence="7 8" key="1">
    <citation type="submission" date="2018-05" db="EMBL/GenBank/DDBJ databases">
        <title>Genomic Encyclopedia of Type Strains, Phase IV (KMG-IV): sequencing the most valuable type-strain genomes for metagenomic binning, comparative biology and taxonomic classification.</title>
        <authorList>
            <person name="Goeker M."/>
        </authorList>
    </citation>
    <scope>NUCLEOTIDE SEQUENCE [LARGE SCALE GENOMIC DNA]</scope>
    <source>
        <strain evidence="7 8">DSM 6462</strain>
    </source>
</reference>
<protein>
    <recommendedName>
        <fullName evidence="4">Urease accessory protein UreE</fullName>
    </recommendedName>
</protein>
<organism evidence="7 8">
    <name type="scientific">Chelatococcus asaccharovorans</name>
    <dbReference type="NCBI Taxonomy" id="28210"/>
    <lineage>
        <taxon>Bacteria</taxon>
        <taxon>Pseudomonadati</taxon>
        <taxon>Pseudomonadota</taxon>
        <taxon>Alphaproteobacteria</taxon>
        <taxon>Hyphomicrobiales</taxon>
        <taxon>Chelatococcaceae</taxon>
        <taxon>Chelatococcus</taxon>
    </lineage>
</organism>
<feature type="compositionally biased region" description="Basic and acidic residues" evidence="5">
    <location>
        <begin position="212"/>
        <end position="224"/>
    </location>
</feature>
<evidence type="ECO:0000256" key="3">
    <source>
        <dbReference type="ARBA" id="ARBA00023186"/>
    </source>
</evidence>
<gene>
    <name evidence="4" type="primary">ureE</name>
    <name evidence="7" type="ORF">C7450_11716</name>
</gene>
<keyword evidence="3 4" id="KW-0143">Chaperone</keyword>
<dbReference type="HAMAP" id="MF_00822">
    <property type="entry name" value="UreE"/>
    <property type="match status" value="1"/>
</dbReference>
<dbReference type="GO" id="GO:0005737">
    <property type="term" value="C:cytoplasm"/>
    <property type="evidence" value="ECO:0007669"/>
    <property type="project" value="UniProtKB-SubCell"/>
</dbReference>
<accession>A0A2V3TVH9</accession>
<dbReference type="GO" id="GO:0051082">
    <property type="term" value="F:unfolded protein binding"/>
    <property type="evidence" value="ECO:0007669"/>
    <property type="project" value="UniProtKB-UniRule"/>
</dbReference>
<feature type="compositionally biased region" description="Basic and acidic residues" evidence="5">
    <location>
        <begin position="176"/>
        <end position="204"/>
    </location>
</feature>
<comment type="caution">
    <text evidence="7">The sequence shown here is derived from an EMBL/GenBank/DDBJ whole genome shotgun (WGS) entry which is preliminary data.</text>
</comment>
<sequence length="243" mass="26691">MTKATGIVRKAAVKADRIVDTVTLDHIARDNPPADLTAEAGLNVHLHLPEGSQLNDGDAFKLEDGKLVAVKAADEKLIEVKAENPLRLMRVLWHLGQNHTAVEVTNDAIYVAQDDAVAELIRGQGCSLVSVERPFRPERAIAGHDCGHDHHGHHHGHAHHDHHGHEHHGHAHHEHAHHDHGACGCGHDHHDHAGDHHEHDDHGKGHQSSGQHGHDHHHEDDAAHGHRHHSHAHHGHDHGKDGH</sequence>
<evidence type="ECO:0000259" key="6">
    <source>
        <dbReference type="SMART" id="SM00988"/>
    </source>
</evidence>
<dbReference type="EMBL" id="QJJK01000017">
    <property type="protein sequence ID" value="PXW52155.1"/>
    <property type="molecule type" value="Genomic_DNA"/>
</dbReference>
<comment type="similarity">
    <text evidence="4">Belongs to the UreE family.</text>
</comment>